<proteinExistence type="predicted"/>
<organism evidence="2 3">
    <name type="scientific">Nitrobacter winogradskyi (strain ATCC 25391 / DSM 10237 / CIP 104748 / NCIMB 11846 / Nb-255)</name>
    <dbReference type="NCBI Taxonomy" id="323098"/>
    <lineage>
        <taxon>Bacteria</taxon>
        <taxon>Pseudomonadati</taxon>
        <taxon>Pseudomonadota</taxon>
        <taxon>Alphaproteobacteria</taxon>
        <taxon>Hyphomicrobiales</taxon>
        <taxon>Nitrobacteraceae</taxon>
        <taxon>Nitrobacter</taxon>
    </lineage>
</organism>
<dbReference type="Proteomes" id="UP000002531">
    <property type="component" value="Chromosome"/>
</dbReference>
<evidence type="ECO:0000313" key="3">
    <source>
        <dbReference type="Proteomes" id="UP000002531"/>
    </source>
</evidence>
<evidence type="ECO:0000313" key="2">
    <source>
        <dbReference type="EMBL" id="ABA03526.1"/>
    </source>
</evidence>
<evidence type="ECO:0000259" key="1">
    <source>
        <dbReference type="Pfam" id="PF14280"/>
    </source>
</evidence>
<protein>
    <recommendedName>
        <fullName evidence="1">DUF4365 domain-containing protein</fullName>
    </recommendedName>
</protein>
<dbReference type="Pfam" id="PF14280">
    <property type="entry name" value="DUF4365"/>
    <property type="match status" value="1"/>
</dbReference>
<accession>Q3SW15</accession>
<dbReference type="eggNOG" id="COG5474">
    <property type="taxonomic scope" value="Bacteria"/>
</dbReference>
<dbReference type="KEGG" id="nwi:Nwi_0259"/>
<dbReference type="STRING" id="323098.Nwi_0259"/>
<dbReference type="AlphaFoldDB" id="Q3SW15"/>
<dbReference type="EMBL" id="CP000115">
    <property type="protein sequence ID" value="ABA03526.1"/>
    <property type="molecule type" value="Genomic_DNA"/>
</dbReference>
<reference evidence="2 3" key="1">
    <citation type="journal article" date="2006" name="Appl. Environ. Microbiol.">
        <title>Genome sequence of the chemolithoautotrophic nitrite-oxidizing bacterium Nitrobacter winogradskyi Nb-255.</title>
        <authorList>
            <person name="Starkenburg S.R."/>
            <person name="Chain P.S."/>
            <person name="Sayavedra-Soto L.A."/>
            <person name="Hauser L."/>
            <person name="Land M.L."/>
            <person name="Larimer F.W."/>
            <person name="Malfatti S.A."/>
            <person name="Klotz M.G."/>
            <person name="Bottomley P.J."/>
            <person name="Arp D.J."/>
            <person name="Hickey W.J."/>
        </authorList>
    </citation>
    <scope>NUCLEOTIDE SEQUENCE [LARGE SCALE GENOMIC DNA]</scope>
    <source>
        <strain evidence="3">ATCC 25391 / DSM 10237 / CIP 104748 / NCIMB 11846 / Nb-255</strain>
    </source>
</reference>
<dbReference type="HOGENOM" id="CLU_949391_0_0_5"/>
<keyword evidence="3" id="KW-1185">Reference proteome</keyword>
<sequence length="293" mass="33024">MDLPKVGNTYAQERAGIAAVQGYAADRKQIWRETGTGDVGIDGQLEFVNEQALATGRTVAVQVKAGPSYFQHETAAGWKFYPEAKHRNYWEAFPLPVLLVLHNTETSLSYWTDARQALRTPTREERAYIEIPGTNVLQKSDPMTLFENAGVQDQPFIPDLHDVLKRLLATESREGTFPLSHFDLFVHGLTNICRSIYYGMDAVCNAVEYNLSVRKSEFGMGMGEPEHNFVFGFVKLLVAQNLAQIDYADCLIDWIDRQMQPHFVAPLTSRGRALVALIHEEERAIGRCRCSAR</sequence>
<name>Q3SW15_NITWN</name>
<feature type="domain" description="DUF4365" evidence="1">
    <location>
        <begin position="13"/>
        <end position="147"/>
    </location>
</feature>
<gene>
    <name evidence="2" type="ordered locus">Nwi_0259</name>
</gene>
<dbReference type="InterPro" id="IPR025375">
    <property type="entry name" value="DUF4365"/>
</dbReference>